<protein>
    <submittedName>
        <fullName evidence="6">TetR family transcriptional regulator</fullName>
    </submittedName>
</protein>
<dbReference type="InterPro" id="IPR001647">
    <property type="entry name" value="HTH_TetR"/>
</dbReference>
<dbReference type="PANTHER" id="PTHR30055">
    <property type="entry name" value="HTH-TYPE TRANSCRIPTIONAL REGULATOR RUTR"/>
    <property type="match status" value="1"/>
</dbReference>
<dbReference type="InterPro" id="IPR036271">
    <property type="entry name" value="Tet_transcr_reg_TetR-rel_C_sf"/>
</dbReference>
<evidence type="ECO:0000259" key="5">
    <source>
        <dbReference type="PROSITE" id="PS50977"/>
    </source>
</evidence>
<keyword evidence="1" id="KW-0805">Transcription regulation</keyword>
<name>A0A919SDM9_9ACTN</name>
<dbReference type="AlphaFoldDB" id="A0A919SDM9"/>
<organism evidence="6 7">
    <name type="scientific">Winogradskya consettensis</name>
    <dbReference type="NCBI Taxonomy" id="113560"/>
    <lineage>
        <taxon>Bacteria</taxon>
        <taxon>Bacillati</taxon>
        <taxon>Actinomycetota</taxon>
        <taxon>Actinomycetes</taxon>
        <taxon>Micromonosporales</taxon>
        <taxon>Micromonosporaceae</taxon>
        <taxon>Winogradskya</taxon>
    </lineage>
</organism>
<dbReference type="PRINTS" id="PR00455">
    <property type="entry name" value="HTHTETR"/>
</dbReference>
<dbReference type="RefSeq" id="WP_212996938.1">
    <property type="nucleotide sequence ID" value="NZ_BAAATW010000003.1"/>
</dbReference>
<comment type="caution">
    <text evidence="6">The sequence shown here is derived from an EMBL/GenBank/DDBJ whole genome shotgun (WGS) entry which is preliminary data.</text>
</comment>
<dbReference type="PROSITE" id="PS50977">
    <property type="entry name" value="HTH_TETR_2"/>
    <property type="match status" value="1"/>
</dbReference>
<dbReference type="InterPro" id="IPR050109">
    <property type="entry name" value="HTH-type_TetR-like_transc_reg"/>
</dbReference>
<feature type="DNA-binding region" description="H-T-H motif" evidence="4">
    <location>
        <begin position="38"/>
        <end position="57"/>
    </location>
</feature>
<dbReference type="SUPFAM" id="SSF46689">
    <property type="entry name" value="Homeodomain-like"/>
    <property type="match status" value="1"/>
</dbReference>
<evidence type="ECO:0000256" key="1">
    <source>
        <dbReference type="ARBA" id="ARBA00023015"/>
    </source>
</evidence>
<dbReference type="InterPro" id="IPR009057">
    <property type="entry name" value="Homeodomain-like_sf"/>
</dbReference>
<evidence type="ECO:0000313" key="7">
    <source>
        <dbReference type="Proteomes" id="UP000680865"/>
    </source>
</evidence>
<proteinExistence type="predicted"/>
<keyword evidence="7" id="KW-1185">Reference proteome</keyword>
<gene>
    <name evidence="6" type="ORF">Aco04nite_20420</name>
</gene>
<accession>A0A919SDM9</accession>
<reference evidence="6" key="1">
    <citation type="submission" date="2021-03" db="EMBL/GenBank/DDBJ databases">
        <title>Whole genome shotgun sequence of Actinoplanes consettensis NBRC 14913.</title>
        <authorList>
            <person name="Komaki H."/>
            <person name="Tamura T."/>
        </authorList>
    </citation>
    <scope>NUCLEOTIDE SEQUENCE</scope>
    <source>
        <strain evidence="6">NBRC 14913</strain>
    </source>
</reference>
<evidence type="ECO:0000256" key="4">
    <source>
        <dbReference type="PROSITE-ProRule" id="PRU00335"/>
    </source>
</evidence>
<dbReference type="EMBL" id="BOQP01000008">
    <property type="protein sequence ID" value="GIM70462.1"/>
    <property type="molecule type" value="Genomic_DNA"/>
</dbReference>
<dbReference type="Gene3D" id="1.10.357.10">
    <property type="entry name" value="Tetracycline Repressor, domain 2"/>
    <property type="match status" value="1"/>
</dbReference>
<keyword evidence="2 4" id="KW-0238">DNA-binding</keyword>
<dbReference type="Pfam" id="PF00440">
    <property type="entry name" value="TetR_N"/>
    <property type="match status" value="1"/>
</dbReference>
<dbReference type="GO" id="GO:0000976">
    <property type="term" value="F:transcription cis-regulatory region binding"/>
    <property type="evidence" value="ECO:0007669"/>
    <property type="project" value="TreeGrafter"/>
</dbReference>
<evidence type="ECO:0000313" key="6">
    <source>
        <dbReference type="EMBL" id="GIM70462.1"/>
    </source>
</evidence>
<dbReference type="Proteomes" id="UP000680865">
    <property type="component" value="Unassembled WGS sequence"/>
</dbReference>
<evidence type="ECO:0000256" key="2">
    <source>
        <dbReference type="ARBA" id="ARBA00023125"/>
    </source>
</evidence>
<dbReference type="GO" id="GO:0003700">
    <property type="term" value="F:DNA-binding transcription factor activity"/>
    <property type="evidence" value="ECO:0007669"/>
    <property type="project" value="TreeGrafter"/>
</dbReference>
<evidence type="ECO:0000256" key="3">
    <source>
        <dbReference type="ARBA" id="ARBA00023163"/>
    </source>
</evidence>
<feature type="domain" description="HTH tetR-type" evidence="5">
    <location>
        <begin position="15"/>
        <end position="75"/>
    </location>
</feature>
<keyword evidence="3" id="KW-0804">Transcription</keyword>
<sequence length="250" mass="26504">MPAVRTETVATTDRSEQSARILQAAADLLREQGPAAISTRAVAIAAGVQTPTLYRLFGDKDGLLDALASYVFESYLAGKRALEPSADAIDDIRRGWDIHVEFGLQNPAFYALMYGNLRPGRRPAAAQENGQILRRMLERARQQGRLRVPVETAARHIEASTTGAVLLLLSQPESERDPASLVGLCDTVIASIVSDTGPTGDGPTIAGQALALLAAIGEGNDAHAGDPVVKAGFSPAEAVLLREWIGTLAR</sequence>
<dbReference type="PANTHER" id="PTHR30055:SF234">
    <property type="entry name" value="HTH-TYPE TRANSCRIPTIONAL REGULATOR BETI"/>
    <property type="match status" value="1"/>
</dbReference>
<dbReference type="SUPFAM" id="SSF48498">
    <property type="entry name" value="Tetracyclin repressor-like, C-terminal domain"/>
    <property type="match status" value="1"/>
</dbReference>